<accession>A0A1R1Y531</accession>
<evidence type="ECO:0000313" key="3">
    <source>
        <dbReference type="Proteomes" id="UP000187283"/>
    </source>
</evidence>
<keyword evidence="3" id="KW-1185">Reference proteome</keyword>
<comment type="caution">
    <text evidence="2">The sequence shown here is derived from an EMBL/GenBank/DDBJ whole genome shotgun (WGS) entry which is preliminary data.</text>
</comment>
<protein>
    <submittedName>
        <fullName evidence="2">Uncharacterized protein</fullName>
    </submittedName>
</protein>
<proteinExistence type="predicted"/>
<gene>
    <name evidence="2" type="ORF">AYI70_g3224</name>
</gene>
<keyword evidence="1" id="KW-0732">Signal</keyword>
<sequence length="121" mass="13578">MKFLTVLSALCAFSQAKKMLLITNYETPILMDMLGIKETGPFVSNLYTTTCNLIGAFNSNVTHFNPSVGWIIETDLGNGYYDVTHFNKAENSYGGEERIYSDASFRTPTKIIEIDMCLNIQ</sequence>
<dbReference type="Proteomes" id="UP000187283">
    <property type="component" value="Unassembled WGS sequence"/>
</dbReference>
<reference evidence="2 3" key="1">
    <citation type="submission" date="2017-01" db="EMBL/GenBank/DDBJ databases">
        <authorList>
            <person name="Mah S.A."/>
            <person name="Swanson W.J."/>
            <person name="Moy G.W."/>
            <person name="Vacquier V.D."/>
        </authorList>
    </citation>
    <scope>NUCLEOTIDE SEQUENCE [LARGE SCALE GENOMIC DNA]</scope>
    <source>
        <strain evidence="2 3">GSMNP</strain>
    </source>
</reference>
<dbReference type="OrthoDB" id="5605162at2759"/>
<feature type="chain" id="PRO_5012729247" evidence="1">
    <location>
        <begin position="17"/>
        <end position="121"/>
    </location>
</feature>
<name>A0A1R1Y531_9FUNG</name>
<evidence type="ECO:0000313" key="2">
    <source>
        <dbReference type="EMBL" id="OMJ21856.1"/>
    </source>
</evidence>
<dbReference type="EMBL" id="LSSN01000903">
    <property type="protein sequence ID" value="OMJ21856.1"/>
    <property type="molecule type" value="Genomic_DNA"/>
</dbReference>
<dbReference type="AlphaFoldDB" id="A0A1R1Y531"/>
<organism evidence="2 3">
    <name type="scientific">Smittium culicis</name>
    <dbReference type="NCBI Taxonomy" id="133412"/>
    <lineage>
        <taxon>Eukaryota</taxon>
        <taxon>Fungi</taxon>
        <taxon>Fungi incertae sedis</taxon>
        <taxon>Zoopagomycota</taxon>
        <taxon>Kickxellomycotina</taxon>
        <taxon>Harpellomycetes</taxon>
        <taxon>Harpellales</taxon>
        <taxon>Legeriomycetaceae</taxon>
        <taxon>Smittium</taxon>
    </lineage>
</organism>
<evidence type="ECO:0000256" key="1">
    <source>
        <dbReference type="SAM" id="SignalP"/>
    </source>
</evidence>
<feature type="signal peptide" evidence="1">
    <location>
        <begin position="1"/>
        <end position="16"/>
    </location>
</feature>